<dbReference type="InterPro" id="IPR050353">
    <property type="entry name" value="PyrK_electron_transfer"/>
</dbReference>
<dbReference type="InterPro" id="IPR012165">
    <property type="entry name" value="Cyt_c3_hydrogenase_gsu"/>
</dbReference>
<evidence type="ECO:0000256" key="10">
    <source>
        <dbReference type="ARBA" id="ARBA00034078"/>
    </source>
</evidence>
<comment type="cofactor">
    <cofactor evidence="10">
        <name>[2Fe-2S] cluster</name>
        <dbReference type="ChEBI" id="CHEBI:190135"/>
    </cofactor>
</comment>
<dbReference type="EMBL" id="JABXWD010000459">
    <property type="protein sequence ID" value="MBV6343143.1"/>
    <property type="molecule type" value="Genomic_DNA"/>
</dbReference>
<keyword evidence="2" id="KW-0813">Transport</keyword>
<evidence type="ECO:0000256" key="6">
    <source>
        <dbReference type="ARBA" id="ARBA00022827"/>
    </source>
</evidence>
<proteinExistence type="inferred from homology"/>
<protein>
    <recommendedName>
        <fullName evidence="11">FAD-binding FR-type domain-containing protein</fullName>
    </recommendedName>
</protein>
<evidence type="ECO:0000256" key="9">
    <source>
        <dbReference type="ARBA" id="ARBA00023014"/>
    </source>
</evidence>
<dbReference type="InterPro" id="IPR039261">
    <property type="entry name" value="FNR_nucleotide-bd"/>
</dbReference>
<evidence type="ECO:0000256" key="2">
    <source>
        <dbReference type="ARBA" id="ARBA00022448"/>
    </source>
</evidence>
<dbReference type="PANTHER" id="PTHR43513">
    <property type="entry name" value="DIHYDROOROTATE DEHYDROGENASE B (NAD(+)), ELECTRON TRANSFER SUBUNIT"/>
    <property type="match status" value="1"/>
</dbReference>
<keyword evidence="13" id="KW-1185">Reference proteome</keyword>
<organism evidence="12 13">
    <name type="scientific">Candidatus Magnetobacterium casense</name>
    <dbReference type="NCBI Taxonomy" id="1455061"/>
    <lineage>
        <taxon>Bacteria</taxon>
        <taxon>Pseudomonadati</taxon>
        <taxon>Nitrospirota</taxon>
        <taxon>Thermodesulfovibrionia</taxon>
        <taxon>Thermodesulfovibrionales</taxon>
        <taxon>Candidatus Magnetobacteriaceae</taxon>
        <taxon>Candidatus Magnetobacterium</taxon>
    </lineage>
</organism>
<sequence length="284" mass="29891">MSRQFRAEVVSNERLNEEVFMLCLRPLSEVVRPSAGQFYMVGRSGALEGGAASGAAMVAATFDPLLKRPFSCMDYGSDGLLHFMIKLHGRFTGILSACTPGTVLELIGPLGNGFPAVGTGEVLVVVAGGIGIASVAMLLRDYPESVLFYGVRSVGDLFVGKLPSVARVCVTSDDGSVGDKGNVLEQLHRYIVSTTSTATPGAIRVYACGPHAMTQRLCEMFASKDGDFPRVNGWTVEAFVSVEERMACGAAACLGCAVSTVNGYRLACKDGPVFNVNDLNLGGS</sequence>
<keyword evidence="6" id="KW-0274">FAD</keyword>
<dbReference type="PIRSF" id="PIRSF006816">
    <property type="entry name" value="Cyc3_hyd_g"/>
    <property type="match status" value="1"/>
</dbReference>
<dbReference type="Proteomes" id="UP001196980">
    <property type="component" value="Unassembled WGS sequence"/>
</dbReference>
<name>A0ABS6S407_9BACT</name>
<evidence type="ECO:0000256" key="8">
    <source>
        <dbReference type="ARBA" id="ARBA00023004"/>
    </source>
</evidence>
<gene>
    <name evidence="12" type="ORF">HWQ67_16305</name>
</gene>
<evidence type="ECO:0000313" key="12">
    <source>
        <dbReference type="EMBL" id="MBV6343143.1"/>
    </source>
</evidence>
<dbReference type="SUPFAM" id="SSF52343">
    <property type="entry name" value="Ferredoxin reductase-like, C-terminal NADP-linked domain"/>
    <property type="match status" value="1"/>
</dbReference>
<evidence type="ECO:0000256" key="4">
    <source>
        <dbReference type="ARBA" id="ARBA00022714"/>
    </source>
</evidence>
<keyword evidence="9" id="KW-0411">Iron-sulfur</keyword>
<accession>A0ABS6S407</accession>
<dbReference type="InterPro" id="IPR019480">
    <property type="entry name" value="Dihydroorotate_DH_Fe-S-bd"/>
</dbReference>
<comment type="similarity">
    <text evidence="1">Belongs to the PyrK family.</text>
</comment>
<dbReference type="PROSITE" id="PS51384">
    <property type="entry name" value="FAD_FR"/>
    <property type="match status" value="1"/>
</dbReference>
<dbReference type="InterPro" id="IPR037117">
    <property type="entry name" value="Dihydroorotate_DH_ele_sf"/>
</dbReference>
<evidence type="ECO:0000256" key="3">
    <source>
        <dbReference type="ARBA" id="ARBA00022630"/>
    </source>
</evidence>
<comment type="caution">
    <text evidence="12">The sequence shown here is derived from an EMBL/GenBank/DDBJ whole genome shotgun (WGS) entry which is preliminary data.</text>
</comment>
<evidence type="ECO:0000256" key="7">
    <source>
        <dbReference type="ARBA" id="ARBA00022982"/>
    </source>
</evidence>
<dbReference type="Pfam" id="PF10418">
    <property type="entry name" value="DHODB_Fe-S_bind"/>
    <property type="match status" value="1"/>
</dbReference>
<dbReference type="Gene3D" id="3.40.50.80">
    <property type="entry name" value="Nucleotide-binding domain of ferredoxin-NADP reductase (FNR) module"/>
    <property type="match status" value="1"/>
</dbReference>
<keyword evidence="5" id="KW-0479">Metal-binding</keyword>
<keyword evidence="4" id="KW-0001">2Fe-2S</keyword>
<dbReference type="RefSeq" id="WP_218253749.1">
    <property type="nucleotide sequence ID" value="NZ_JABXWD010000459.1"/>
</dbReference>
<keyword evidence="7" id="KW-0249">Electron transport</keyword>
<dbReference type="InterPro" id="IPR017927">
    <property type="entry name" value="FAD-bd_FR_type"/>
</dbReference>
<evidence type="ECO:0000313" key="13">
    <source>
        <dbReference type="Proteomes" id="UP001196980"/>
    </source>
</evidence>
<evidence type="ECO:0000256" key="5">
    <source>
        <dbReference type="ARBA" id="ARBA00022723"/>
    </source>
</evidence>
<feature type="domain" description="FAD-binding FR-type" evidence="11">
    <location>
        <begin position="2"/>
        <end position="116"/>
    </location>
</feature>
<dbReference type="PANTHER" id="PTHR43513:SF3">
    <property type="entry name" value="DIHYDROOROTATE DEHYDROGENASE B (NAD(+)), ELECTRON TRANSFER SUBUNIT-RELATED"/>
    <property type="match status" value="1"/>
</dbReference>
<dbReference type="InterPro" id="IPR017938">
    <property type="entry name" value="Riboflavin_synthase-like_b-brl"/>
</dbReference>
<dbReference type="SUPFAM" id="SSF63380">
    <property type="entry name" value="Riboflavin synthase domain-like"/>
    <property type="match status" value="1"/>
</dbReference>
<evidence type="ECO:0000256" key="1">
    <source>
        <dbReference type="ARBA" id="ARBA00006422"/>
    </source>
</evidence>
<reference evidence="12 13" key="1">
    <citation type="journal article" date="2020" name="J Geophys Res Biogeosci">
        <title>Magnetotaxis as an Adaptation to Enable Bacterial Shuttling of Microbial Sulfur and Sulfur Cycling Across Aquatic Oxic#Anoxic Interfaces.</title>
        <authorList>
            <person name="Li J."/>
            <person name="Liu P."/>
            <person name="Wang J."/>
            <person name="Roberts A.P."/>
            <person name="Pan Y."/>
        </authorList>
    </citation>
    <scope>NUCLEOTIDE SEQUENCE [LARGE SCALE GENOMIC DNA]</scope>
    <source>
        <strain evidence="12 13">MYR-1_YQ</strain>
    </source>
</reference>
<evidence type="ECO:0000259" key="11">
    <source>
        <dbReference type="PROSITE" id="PS51384"/>
    </source>
</evidence>
<keyword evidence="3" id="KW-0285">Flavoprotein</keyword>
<dbReference type="Gene3D" id="2.10.240.10">
    <property type="entry name" value="Dihydroorotate dehydrogenase, electron transfer subunit"/>
    <property type="match status" value="1"/>
</dbReference>
<keyword evidence="8" id="KW-0408">Iron</keyword>
<dbReference type="Gene3D" id="2.40.30.10">
    <property type="entry name" value="Translation factors"/>
    <property type="match status" value="1"/>
</dbReference>